<feature type="transmembrane region" description="Helical" evidence="1">
    <location>
        <begin position="354"/>
        <end position="373"/>
    </location>
</feature>
<reference evidence="2 3" key="1">
    <citation type="journal article" date="2013" name="Genome Biol.">
        <title>Comparative genomics of the core and accessory genomes of 48 Sinorhizobium strains comprising five genospecies.</title>
        <authorList>
            <person name="Sugawara M."/>
            <person name="Epstein B."/>
            <person name="Badgley B.D."/>
            <person name="Unno T."/>
            <person name="Xu L."/>
            <person name="Reese J."/>
            <person name="Gyaneshwar P."/>
            <person name="Denny R."/>
            <person name="Mudge J."/>
            <person name="Bharti A.K."/>
            <person name="Farmer A.D."/>
            <person name="May G.D."/>
            <person name="Woodward J.E."/>
            <person name="Medigue C."/>
            <person name="Vallenet D."/>
            <person name="Lajus A."/>
            <person name="Rouy Z."/>
            <person name="Martinez-Vaz B."/>
            <person name="Tiffin P."/>
            <person name="Young N.D."/>
            <person name="Sadowsky M.J."/>
        </authorList>
    </citation>
    <scope>NUCLEOTIDE SEQUENCE [LARGE SCALE GENOMIC DNA]</scope>
    <source>
        <strain evidence="2 3">USDA4894</strain>
    </source>
</reference>
<evidence type="ECO:0000313" key="2">
    <source>
        <dbReference type="EMBL" id="MQX15924.1"/>
    </source>
</evidence>
<keyword evidence="1" id="KW-0812">Transmembrane</keyword>
<evidence type="ECO:0000256" key="1">
    <source>
        <dbReference type="SAM" id="Phobius"/>
    </source>
</evidence>
<gene>
    <name evidence="2" type="ORF">GHK62_14510</name>
</gene>
<dbReference type="Proteomes" id="UP000439983">
    <property type="component" value="Unassembled WGS sequence"/>
</dbReference>
<keyword evidence="1" id="KW-1133">Transmembrane helix</keyword>
<evidence type="ECO:0000313" key="3">
    <source>
        <dbReference type="Proteomes" id="UP000439983"/>
    </source>
</evidence>
<proteinExistence type="predicted"/>
<feature type="transmembrane region" description="Helical" evidence="1">
    <location>
        <begin position="154"/>
        <end position="171"/>
    </location>
</feature>
<accession>A0A6N7LGP9</accession>
<dbReference type="OrthoDB" id="7463529at2"/>
<keyword evidence="3" id="KW-1185">Reference proteome</keyword>
<feature type="transmembrane region" description="Helical" evidence="1">
    <location>
        <begin position="101"/>
        <end position="120"/>
    </location>
</feature>
<sequence>MTDVKEVTPSQVAIPSADLRALLYRAAIFILSALLLFALLLRVMNYEMRKDEQLYVPPIALLDHHRLYEDFFYNHPPGSAWFFHWVGAIVGSDHLLFSGRLSVFLAWMLLLAAIGAITYALTRSGLVSWCVVVLTVANDLFLTQTGMAATNNFLPLPFAFIGLGLFVLAVRESHPKPFLFAIAGLCLSLAAAFKISAVAFIPPVAIAAFLLPRAYRFKDRLLRVVAPLAAGGLVGGIPILIPLLLAPQRFLAHVVQYHTGPHLQYWRTANTPGEEQALSLVAKLLLAQGMWFSATCAVVISVLVALFLTALQAPDGGGRARLSRIVNGPLLVVAGAFLCSAAMSLLPTPSFPQYFAPPLICLPLGLALLFGSLEPETRTRFQPVFVAATMVVLAIEAPRLAQYVGTAVRADRWTVTRVHEAGVAMSQRIAVARAQGKVATLSPIYPLEGHLEVYPELATGPFAYRTADFTEPALAAWYRMTSPGRITAIFEADPPAALLLGFDEVLERPMLDYARRNGYLPSTDLGFKDRYGSPVLYLKPSPQ</sequence>
<keyword evidence="1" id="KW-0472">Membrane</keyword>
<feature type="transmembrane region" description="Helical" evidence="1">
    <location>
        <begin position="177"/>
        <end position="210"/>
    </location>
</feature>
<dbReference type="RefSeq" id="WP_153439859.1">
    <property type="nucleotide sequence ID" value="NZ_JACIGA010000006.1"/>
</dbReference>
<feature type="transmembrane region" description="Helical" evidence="1">
    <location>
        <begin position="22"/>
        <end position="41"/>
    </location>
</feature>
<name>A0A6N7LGP9_SINTE</name>
<evidence type="ECO:0008006" key="4">
    <source>
        <dbReference type="Google" id="ProtNLM"/>
    </source>
</evidence>
<dbReference type="EMBL" id="WITC01000057">
    <property type="protein sequence ID" value="MQX15924.1"/>
    <property type="molecule type" value="Genomic_DNA"/>
</dbReference>
<feature type="transmembrane region" description="Helical" evidence="1">
    <location>
        <begin position="222"/>
        <end position="245"/>
    </location>
</feature>
<feature type="transmembrane region" description="Helical" evidence="1">
    <location>
        <begin position="325"/>
        <end position="348"/>
    </location>
</feature>
<dbReference type="AlphaFoldDB" id="A0A6N7LGP9"/>
<protein>
    <recommendedName>
        <fullName evidence="4">Glycosyltransferase RgtA/B/C/D-like domain-containing protein</fullName>
    </recommendedName>
</protein>
<comment type="caution">
    <text evidence="2">The sequence shown here is derived from an EMBL/GenBank/DDBJ whole genome shotgun (WGS) entry which is preliminary data.</text>
</comment>
<feature type="transmembrane region" description="Helical" evidence="1">
    <location>
        <begin position="290"/>
        <end position="313"/>
    </location>
</feature>
<organism evidence="2 3">
    <name type="scientific">Sinorhizobium terangae</name>
    <dbReference type="NCBI Taxonomy" id="110322"/>
    <lineage>
        <taxon>Bacteria</taxon>
        <taxon>Pseudomonadati</taxon>
        <taxon>Pseudomonadota</taxon>
        <taxon>Alphaproteobacteria</taxon>
        <taxon>Hyphomicrobiales</taxon>
        <taxon>Rhizobiaceae</taxon>
        <taxon>Sinorhizobium/Ensifer group</taxon>
        <taxon>Sinorhizobium</taxon>
    </lineage>
</organism>